<organism evidence="3 4">
    <name type="scientific">Dendronalium phyllosphericum CENA369</name>
    <dbReference type="NCBI Taxonomy" id="1725256"/>
    <lineage>
        <taxon>Bacteria</taxon>
        <taxon>Bacillati</taxon>
        <taxon>Cyanobacteriota</taxon>
        <taxon>Cyanophyceae</taxon>
        <taxon>Nostocales</taxon>
        <taxon>Nostocaceae</taxon>
        <taxon>Dendronalium</taxon>
        <taxon>Dendronalium phyllosphericum</taxon>
    </lineage>
</organism>
<dbReference type="EMBL" id="JAECZA010000007">
    <property type="protein sequence ID" value="MBH8572053.1"/>
    <property type="molecule type" value="Genomic_DNA"/>
</dbReference>
<evidence type="ECO:0000313" key="4">
    <source>
        <dbReference type="Proteomes" id="UP000662314"/>
    </source>
</evidence>
<evidence type="ECO:0000259" key="2">
    <source>
        <dbReference type="Pfam" id="PF12770"/>
    </source>
</evidence>
<feature type="coiled-coil region" evidence="1">
    <location>
        <begin position="216"/>
        <end position="280"/>
    </location>
</feature>
<protein>
    <submittedName>
        <fullName evidence="3">CHAT domain-containing protein</fullName>
    </submittedName>
</protein>
<name>A0A8J7LDJ2_9NOST</name>
<gene>
    <name evidence="3" type="ORF">I8752_03195</name>
</gene>
<comment type="caution">
    <text evidence="3">The sequence shown here is derived from an EMBL/GenBank/DDBJ whole genome shotgun (WGS) entry which is preliminary data.</text>
</comment>
<keyword evidence="4" id="KW-1185">Reference proteome</keyword>
<keyword evidence="1" id="KW-0175">Coiled coil</keyword>
<accession>A0A8J7LDJ2</accession>
<proteinExistence type="predicted"/>
<evidence type="ECO:0000313" key="3">
    <source>
        <dbReference type="EMBL" id="MBH8572053.1"/>
    </source>
</evidence>
<feature type="domain" description="CHAT" evidence="2">
    <location>
        <begin position="15"/>
        <end position="165"/>
    </location>
</feature>
<evidence type="ECO:0000256" key="1">
    <source>
        <dbReference type="SAM" id="Coils"/>
    </source>
</evidence>
<dbReference type="AlphaFoldDB" id="A0A8J7LDJ2"/>
<dbReference type="RefSeq" id="WP_214430887.1">
    <property type="nucleotide sequence ID" value="NZ_CAWPUQ010000306.1"/>
</dbReference>
<dbReference type="Pfam" id="PF12770">
    <property type="entry name" value="CHAT"/>
    <property type="match status" value="1"/>
</dbReference>
<dbReference type="InterPro" id="IPR024983">
    <property type="entry name" value="CHAT_dom"/>
</dbReference>
<dbReference type="Proteomes" id="UP000662314">
    <property type="component" value="Unassembled WGS sequence"/>
</dbReference>
<sequence length="282" mass="31221">MNSTAQIKILFLAADPTDAARLRLGQELREIRERLQLAKERDKFVLESRESVRPGDISQAIFDVEPQIVHFSGHGTGTGELCFEDLLGNYQPVQPEALAALFELVADRINCVVLNACDSAAQTKAIAEHIPFVIGMNQAIGDQAAIAFVVGFYKALAAGQTIDRAYKFGCVEIRLQGISEHLTPVLYAEQSPVSPASEVQQINSNKSMTSLNLGQKRRILQEIESLQQQYDLLSQKLSRLRSALAIESGTAVKFQLEKQIENAEAEITQLNQRIEQLENSLQ</sequence>
<reference evidence="3 4" key="1">
    <citation type="journal article" date="2021" name="Int. J. Syst. Evol. Microbiol.">
        <title>Amazonocrinis nigriterrae gen. nov., sp. nov., Atlanticothrix silvestris gen. nov., sp. nov. and Dendronalium phyllosphericum gen. nov., sp. nov., nostocacean cyanobacteria from Brazilian environments.</title>
        <authorList>
            <person name="Alvarenga D.O."/>
            <person name="Andreote A.P.D."/>
            <person name="Branco L.H.Z."/>
            <person name="Delbaje E."/>
            <person name="Cruz R.B."/>
            <person name="Varani A.M."/>
            <person name="Fiore M.F."/>
        </authorList>
    </citation>
    <scope>NUCLEOTIDE SEQUENCE [LARGE SCALE GENOMIC DNA]</scope>
    <source>
        <strain evidence="3 4">CENA369</strain>
    </source>
</reference>